<feature type="non-terminal residue" evidence="14">
    <location>
        <position position="941"/>
    </location>
</feature>
<dbReference type="eggNOG" id="KOG4658">
    <property type="taxonomic scope" value="Eukaryota"/>
</dbReference>
<dbReference type="Pfam" id="PF23559">
    <property type="entry name" value="WHD_DRP"/>
    <property type="match status" value="1"/>
</dbReference>
<evidence type="ECO:0000256" key="5">
    <source>
        <dbReference type="ARBA" id="ARBA00022614"/>
    </source>
</evidence>
<dbReference type="GO" id="GO:0005737">
    <property type="term" value="C:cytoplasm"/>
    <property type="evidence" value="ECO:0007669"/>
    <property type="project" value="UniProtKB-SubCell"/>
</dbReference>
<evidence type="ECO:0000256" key="8">
    <source>
        <dbReference type="ARBA" id="ARBA00022741"/>
    </source>
</evidence>
<evidence type="ECO:0000256" key="10">
    <source>
        <dbReference type="ARBA" id="ARBA00022840"/>
    </source>
</evidence>
<dbReference type="Gene3D" id="1.10.8.430">
    <property type="entry name" value="Helical domain of apoptotic protease-activating factors"/>
    <property type="match status" value="1"/>
</dbReference>
<evidence type="ECO:0000256" key="3">
    <source>
        <dbReference type="ARBA" id="ARBA00008894"/>
    </source>
</evidence>
<name>A0A022QCW3_ERYGU</name>
<keyword evidence="7" id="KW-0677">Repeat</keyword>
<dbReference type="PANTHER" id="PTHR23155:SF1152">
    <property type="entry name" value="AAA+ ATPASE DOMAIN-CONTAINING PROTEIN"/>
    <property type="match status" value="1"/>
</dbReference>
<keyword evidence="15" id="KW-1185">Reference proteome</keyword>
<evidence type="ECO:0000259" key="12">
    <source>
        <dbReference type="Pfam" id="PF23559"/>
    </source>
</evidence>
<dbReference type="SUPFAM" id="SSF52058">
    <property type="entry name" value="L domain-like"/>
    <property type="match status" value="1"/>
</dbReference>
<dbReference type="FunFam" id="1.10.10.10:FF:000322">
    <property type="entry name" value="Probable disease resistance protein At1g63360"/>
    <property type="match status" value="1"/>
</dbReference>
<evidence type="ECO:0000256" key="4">
    <source>
        <dbReference type="ARBA" id="ARBA00022490"/>
    </source>
</evidence>
<gene>
    <name evidence="14" type="ORF">MIMGU_mgv1a024375mg</name>
</gene>
<evidence type="ECO:0000259" key="13">
    <source>
        <dbReference type="Pfam" id="PF23598"/>
    </source>
</evidence>
<dbReference type="Gene3D" id="3.40.50.300">
    <property type="entry name" value="P-loop containing nucleotide triphosphate hydrolases"/>
    <property type="match status" value="1"/>
</dbReference>
<evidence type="ECO:0000313" key="15">
    <source>
        <dbReference type="Proteomes" id="UP000030748"/>
    </source>
</evidence>
<reference evidence="14 15" key="1">
    <citation type="journal article" date="2013" name="Proc. Natl. Acad. Sci. U.S.A.">
        <title>Fine-scale variation in meiotic recombination in Mimulus inferred from population shotgun sequencing.</title>
        <authorList>
            <person name="Hellsten U."/>
            <person name="Wright K.M."/>
            <person name="Jenkins J."/>
            <person name="Shu S."/>
            <person name="Yuan Y."/>
            <person name="Wessler S.R."/>
            <person name="Schmutz J."/>
            <person name="Willis J.H."/>
            <person name="Rokhsar D.S."/>
        </authorList>
    </citation>
    <scope>NUCLEOTIDE SEQUENCE [LARGE SCALE GENOMIC DNA]</scope>
    <source>
        <strain evidence="15">cv. DUN x IM62</strain>
    </source>
</reference>
<comment type="function">
    <text evidence="1">Confers resistance to late blight (Phytophthora infestans) races carrying the avirulence gene Avr1. Resistance proteins guard the plant against pathogens that contain an appropriate avirulence protein via an indirect interaction with this avirulence protein. That triggers a defense system including the hypersensitive response, which restricts the pathogen growth.</text>
</comment>
<evidence type="ECO:0000259" key="11">
    <source>
        <dbReference type="Pfam" id="PF00931"/>
    </source>
</evidence>
<dbReference type="InterPro" id="IPR042197">
    <property type="entry name" value="Apaf_helical"/>
</dbReference>
<dbReference type="PRINTS" id="PR00364">
    <property type="entry name" value="DISEASERSIST"/>
</dbReference>
<feature type="domain" description="NB-ARC" evidence="11">
    <location>
        <begin position="256"/>
        <end position="414"/>
    </location>
</feature>
<dbReference type="InterPro" id="IPR027417">
    <property type="entry name" value="P-loop_NTPase"/>
</dbReference>
<evidence type="ECO:0000256" key="7">
    <source>
        <dbReference type="ARBA" id="ARBA00022737"/>
    </source>
</evidence>
<evidence type="ECO:0000256" key="1">
    <source>
        <dbReference type="ARBA" id="ARBA00002074"/>
    </source>
</evidence>
<keyword evidence="6" id="KW-0381">Hypersensitive response</keyword>
<proteinExistence type="inferred from homology"/>
<evidence type="ECO:0000313" key="14">
    <source>
        <dbReference type="EMBL" id="EYU24355.1"/>
    </source>
</evidence>
<sequence length="941" mass="107325">MAAYAALVSLTNIMDQIHDHPRLPISLDRIQSESLLEKVGFLLDFIETDSHGVVTEEAQVLERQIASAAYAAEDVIESHIAYQIRASSIFLLDLGKVREDMDSINKKITEFKDAPRYIKSLMEMDQIYEYPRFLLSLDKQQAESIIEKINLMVDDSDNDTEGGLSKRVEVLETQIASTAYVAENVIESHVVDQIHAHLTFFLDLMTVIEDMDSIKKKVMEFKEESRSKDLKPTYSMPTSTSRPITTAKNTMIGFDKQLIQLLDWLTGQPSNRRIIPVVGMGGIGKTTLAKHTYERSLITQHFDVCAWATISQTYNVKKILTQLLSWQKTEDEIGRGLYQQLWGRRYLIVVDDIWSIEAWDNIQRFLPDNNNGSRIIITTRISNLCVHFDSPHLELTFLDEDQSWKLFCEAAFGQEGGVPELEDIGKEIAKKCKGLPLSIVVIGGLLRRSNRTREYWKGIAKDLISILNSGEDDDCLNILSLSYTHLPVHLKPCLLYMGFFVEDTETHVNEVIKLWVAEGFIKLNAIQSLEETARGYLNDLVDRNLILRLRLGSNGKIRSFKIHDLMRDLCLKLAQKEKFVYMLKDVPRDIDRARRIIFTEENLEEGYYSRVLPTLQSASLARTLFIIAVGPLMFKHRLLRVLNVLDQSMEEEIDLPKDIFDQVNLRFLSYGGYPGSMVNDDLPSSISLLWSLQTLSIQGGLFAPSQIWKLRQLRHLNIVSLDLSDPSPGGQQDDFVLRNLQTLVTVVDFALTDEVCKRIPNIRKLSMWFFDREKSSNDYCLYNLCYLLKLESFTCSTRYLDNLLHNIIFPNSLKKLSLENCGLHWDDLTMIGSLPYLEVLKLKRGSVKGHEWNPVEGEFLRLKFLLIYKCGIVYWNADSSHFPVLESLVLVGLVDLDEIPSDIGEITTLGVISLYGCSESATLSALNIAEEQECNDNDGLQ</sequence>
<keyword evidence="4" id="KW-0963">Cytoplasm</keyword>
<evidence type="ECO:0000256" key="6">
    <source>
        <dbReference type="ARBA" id="ARBA00022667"/>
    </source>
</evidence>
<dbReference type="Gene3D" id="3.80.10.10">
    <property type="entry name" value="Ribonuclease Inhibitor"/>
    <property type="match status" value="1"/>
</dbReference>
<dbReference type="InterPro" id="IPR032675">
    <property type="entry name" value="LRR_dom_sf"/>
</dbReference>
<evidence type="ECO:0000256" key="2">
    <source>
        <dbReference type="ARBA" id="ARBA00004496"/>
    </source>
</evidence>
<dbReference type="GO" id="GO:0043531">
    <property type="term" value="F:ADP binding"/>
    <property type="evidence" value="ECO:0007669"/>
    <property type="project" value="InterPro"/>
</dbReference>
<keyword evidence="9" id="KW-0611">Plant defense</keyword>
<feature type="domain" description="Disease resistance protein winged helix" evidence="12">
    <location>
        <begin position="500"/>
        <end position="570"/>
    </location>
</feature>
<keyword evidence="8" id="KW-0547">Nucleotide-binding</keyword>
<dbReference type="InterPro" id="IPR055414">
    <property type="entry name" value="LRR_R13L4/SHOC2-like"/>
</dbReference>
<comment type="subcellular location">
    <subcellularLocation>
        <location evidence="2">Cytoplasm</location>
    </subcellularLocation>
</comment>
<dbReference type="InterPro" id="IPR036388">
    <property type="entry name" value="WH-like_DNA-bd_sf"/>
</dbReference>
<dbReference type="Proteomes" id="UP000030748">
    <property type="component" value="Unassembled WGS sequence"/>
</dbReference>
<organism evidence="14 15">
    <name type="scientific">Erythranthe guttata</name>
    <name type="common">Yellow monkey flower</name>
    <name type="synonym">Mimulus guttatus</name>
    <dbReference type="NCBI Taxonomy" id="4155"/>
    <lineage>
        <taxon>Eukaryota</taxon>
        <taxon>Viridiplantae</taxon>
        <taxon>Streptophyta</taxon>
        <taxon>Embryophyta</taxon>
        <taxon>Tracheophyta</taxon>
        <taxon>Spermatophyta</taxon>
        <taxon>Magnoliopsida</taxon>
        <taxon>eudicotyledons</taxon>
        <taxon>Gunneridae</taxon>
        <taxon>Pentapetalae</taxon>
        <taxon>asterids</taxon>
        <taxon>lamiids</taxon>
        <taxon>Lamiales</taxon>
        <taxon>Phrymaceae</taxon>
        <taxon>Erythranthe</taxon>
    </lineage>
</organism>
<dbReference type="Gene3D" id="1.20.5.4130">
    <property type="match status" value="2"/>
</dbReference>
<dbReference type="SUPFAM" id="SSF52540">
    <property type="entry name" value="P-loop containing nucleoside triphosphate hydrolases"/>
    <property type="match status" value="1"/>
</dbReference>
<comment type="similarity">
    <text evidence="3">Belongs to the disease resistance NB-LRR family.</text>
</comment>
<dbReference type="PANTHER" id="PTHR23155">
    <property type="entry name" value="DISEASE RESISTANCE PROTEIN RP"/>
    <property type="match status" value="1"/>
</dbReference>
<evidence type="ECO:0000256" key="9">
    <source>
        <dbReference type="ARBA" id="ARBA00022821"/>
    </source>
</evidence>
<dbReference type="GO" id="GO:0051607">
    <property type="term" value="P:defense response to virus"/>
    <property type="evidence" value="ECO:0007669"/>
    <property type="project" value="UniProtKB-ARBA"/>
</dbReference>
<accession>A0A022QCW3</accession>
<dbReference type="FunFam" id="3.40.50.300:FF:001091">
    <property type="entry name" value="Probable disease resistance protein At1g61300"/>
    <property type="match status" value="1"/>
</dbReference>
<dbReference type="AlphaFoldDB" id="A0A022QCW3"/>
<keyword evidence="10" id="KW-0067">ATP-binding</keyword>
<dbReference type="InterPro" id="IPR058922">
    <property type="entry name" value="WHD_DRP"/>
</dbReference>
<dbReference type="Pfam" id="PF23598">
    <property type="entry name" value="LRR_14"/>
    <property type="match status" value="1"/>
</dbReference>
<protein>
    <submittedName>
        <fullName evidence="14">Uncharacterized protein</fullName>
    </submittedName>
</protein>
<dbReference type="Gene3D" id="1.10.10.10">
    <property type="entry name" value="Winged helix-like DNA-binding domain superfamily/Winged helix DNA-binding domain"/>
    <property type="match status" value="1"/>
</dbReference>
<feature type="domain" description="Disease resistance R13L4/SHOC-2-like LRR" evidence="13">
    <location>
        <begin position="631"/>
        <end position="821"/>
    </location>
</feature>
<dbReference type="InterPro" id="IPR002182">
    <property type="entry name" value="NB-ARC"/>
</dbReference>
<keyword evidence="5" id="KW-0433">Leucine-rich repeat</keyword>
<dbReference type="Pfam" id="PF00931">
    <property type="entry name" value="NB-ARC"/>
    <property type="match status" value="1"/>
</dbReference>
<dbReference type="InterPro" id="IPR044974">
    <property type="entry name" value="Disease_R_plants"/>
</dbReference>
<dbReference type="GO" id="GO:0005524">
    <property type="term" value="F:ATP binding"/>
    <property type="evidence" value="ECO:0007669"/>
    <property type="project" value="UniProtKB-KW"/>
</dbReference>
<dbReference type="PhylomeDB" id="A0A022QCW3"/>
<dbReference type="EMBL" id="KI632125">
    <property type="protein sequence ID" value="EYU24355.1"/>
    <property type="molecule type" value="Genomic_DNA"/>
</dbReference>
<dbReference type="GO" id="GO:0009626">
    <property type="term" value="P:plant-type hypersensitive response"/>
    <property type="evidence" value="ECO:0007669"/>
    <property type="project" value="UniProtKB-KW"/>
</dbReference>